<dbReference type="AlphaFoldDB" id="A0A841R0E6"/>
<feature type="domain" description="PurE" evidence="1">
    <location>
        <begin position="119"/>
        <end position="251"/>
    </location>
</feature>
<dbReference type="GO" id="GO:0006189">
    <property type="term" value="P:'de novo' IMP biosynthetic process"/>
    <property type="evidence" value="ECO:0007669"/>
    <property type="project" value="InterPro"/>
</dbReference>
<dbReference type="Proteomes" id="UP000591941">
    <property type="component" value="Unassembled WGS sequence"/>
</dbReference>
<dbReference type="SMART" id="SM01001">
    <property type="entry name" value="AIRC"/>
    <property type="match status" value="1"/>
</dbReference>
<dbReference type="EMBL" id="JACHHI010000001">
    <property type="protein sequence ID" value="MBB6477213.1"/>
    <property type="molecule type" value="Genomic_DNA"/>
</dbReference>
<dbReference type="InterPro" id="IPR039476">
    <property type="entry name" value="P2CMN_synthase_LarB"/>
</dbReference>
<dbReference type="SUPFAM" id="SSF52255">
    <property type="entry name" value="N5-CAIR mutase (phosphoribosylaminoimidazole carboxylase, PurE)"/>
    <property type="match status" value="1"/>
</dbReference>
<reference evidence="2 3" key="1">
    <citation type="submission" date="2020-08" db="EMBL/GenBank/DDBJ databases">
        <title>Genomic Encyclopedia of Type Strains, Phase IV (KMG-IV): sequencing the most valuable type-strain genomes for metagenomic binning, comparative biology and taxonomic classification.</title>
        <authorList>
            <person name="Goeker M."/>
        </authorList>
    </citation>
    <scope>NUCLEOTIDE SEQUENCE [LARGE SCALE GENOMIC DNA]</scope>
    <source>
        <strain evidence="2 3">DSM 21255</strain>
    </source>
</reference>
<accession>A0A841R0E6</accession>
<comment type="caution">
    <text evidence="2">The sequence shown here is derived from an EMBL/GenBank/DDBJ whole genome shotgun (WGS) entry which is preliminary data.</text>
</comment>
<dbReference type="RefSeq" id="WP_159821890.1">
    <property type="nucleotide sequence ID" value="NZ_CABWNB010000001.1"/>
</dbReference>
<organism evidence="2 3">
    <name type="scientific">Negativicoccus succinicivorans</name>
    <dbReference type="NCBI Taxonomy" id="620903"/>
    <lineage>
        <taxon>Bacteria</taxon>
        <taxon>Bacillati</taxon>
        <taxon>Bacillota</taxon>
        <taxon>Negativicutes</taxon>
        <taxon>Veillonellales</taxon>
        <taxon>Veillonellaceae</taxon>
        <taxon>Negativicoccus</taxon>
    </lineage>
</organism>
<dbReference type="Gene3D" id="3.40.50.1970">
    <property type="match status" value="1"/>
</dbReference>
<dbReference type="GeneID" id="93485525"/>
<gene>
    <name evidence="2" type="ORF">HNR45_000235</name>
</gene>
<proteinExistence type="predicted"/>
<keyword evidence="3" id="KW-1185">Reference proteome</keyword>
<dbReference type="Pfam" id="PF00731">
    <property type="entry name" value="AIRC"/>
    <property type="match status" value="1"/>
</dbReference>
<protein>
    <recommendedName>
        <fullName evidence="1">PurE domain-containing protein</fullName>
    </recommendedName>
</protein>
<evidence type="ECO:0000313" key="2">
    <source>
        <dbReference type="EMBL" id="MBB6477213.1"/>
    </source>
</evidence>
<sequence length="252" mass="27255">MTEPLGNWLKAWKNNALDLAELEKNIREYYGFTDINRLCWDDNRVQRQGFPEVVLASGKTQEQLTELLSYAINQSKPLLLTRLSKEMGEYLHTLAPQAKWDEIGRVFSYGQCSHQTIRSFVAVVTAGAADESVAREAVATLEFLGIPVKAYYDRGVAGIHRLLAVCKELKDAQVCIAIAGMEGALPTVISGLISAPVIGVPTSAGYGVAQNGMTALFGMLTSCADKVAVVNIDNGYGAARVAAAICREKDPS</sequence>
<dbReference type="NCBIfam" id="NF033503">
    <property type="entry name" value="LarB"/>
    <property type="match status" value="1"/>
</dbReference>
<dbReference type="PANTHER" id="PTHR43064:SF1">
    <property type="entry name" value="SLL1489 PROTEIN"/>
    <property type="match status" value="1"/>
</dbReference>
<evidence type="ECO:0000259" key="1">
    <source>
        <dbReference type="SMART" id="SM01001"/>
    </source>
</evidence>
<evidence type="ECO:0000313" key="3">
    <source>
        <dbReference type="Proteomes" id="UP000591941"/>
    </source>
</evidence>
<dbReference type="PANTHER" id="PTHR43064">
    <property type="entry name" value="PHOSPHORIBOSYLAMINOIMIDAZOLE CARBOXYLASE-RELATED"/>
    <property type="match status" value="1"/>
</dbReference>
<dbReference type="InterPro" id="IPR000031">
    <property type="entry name" value="PurE_dom"/>
</dbReference>
<dbReference type="GO" id="GO:0016787">
    <property type="term" value="F:hydrolase activity"/>
    <property type="evidence" value="ECO:0007669"/>
    <property type="project" value="InterPro"/>
</dbReference>
<name>A0A841R0E6_9FIRM</name>
<dbReference type="OrthoDB" id="9782511at2"/>